<proteinExistence type="predicted"/>
<dbReference type="EMBL" id="CP053586">
    <property type="protein sequence ID" value="WNZ23510.1"/>
    <property type="molecule type" value="Genomic_DNA"/>
</dbReference>
<evidence type="ECO:0000313" key="2">
    <source>
        <dbReference type="EMBL" id="WNZ23510.1"/>
    </source>
</evidence>
<dbReference type="InterPro" id="IPR025833">
    <property type="entry name" value="GDYXXLXY"/>
</dbReference>
<feature type="compositionally biased region" description="Pro residues" evidence="1">
    <location>
        <begin position="19"/>
        <end position="32"/>
    </location>
</feature>
<name>A0AA96WF87_9CYAN</name>
<gene>
    <name evidence="2" type="ORF">HJG54_12040</name>
</gene>
<organism evidence="2">
    <name type="scientific">Leptolyngbya sp. NK1-12</name>
    <dbReference type="NCBI Taxonomy" id="2547451"/>
    <lineage>
        <taxon>Bacteria</taxon>
        <taxon>Bacillati</taxon>
        <taxon>Cyanobacteriota</taxon>
        <taxon>Cyanophyceae</taxon>
        <taxon>Leptolyngbyales</taxon>
        <taxon>Leptolyngbyaceae</taxon>
        <taxon>Leptolyngbya group</taxon>
        <taxon>Leptolyngbya</taxon>
    </lineage>
</organism>
<accession>A0AA96WF87</accession>
<protein>
    <submittedName>
        <fullName evidence="2">GDYXXLXY domain-containing protein</fullName>
    </submittedName>
</protein>
<sequence length="235" mass="26654">MTFHPPSPDPRPQDRLPEQIPPLPQLQPSPPVANPRRLPSWRLWLPLLFQTGLILAVPAQDAYTYVAGRQITLQTAPVDPYDLLRGHYQTLGYEISRSDELRALPGGEWFEQHQFKAGRFYLVLEAPATETTTETTTETATETTPPKPWQPVRISATRPTDLAANQVAIQGRTNRYGQISYGLETYYMPEAQRNALNRDISQTQDRQAFVVDVKVDGSGNAVPISLWVKQRNYRF</sequence>
<reference evidence="2" key="1">
    <citation type="submission" date="2020-05" db="EMBL/GenBank/DDBJ databases">
        <authorList>
            <person name="Zhu T."/>
            <person name="Keshari N."/>
            <person name="Lu X."/>
        </authorList>
    </citation>
    <scope>NUCLEOTIDE SEQUENCE</scope>
    <source>
        <strain evidence="2">NK1-12</strain>
    </source>
</reference>
<dbReference type="Pfam" id="PF14345">
    <property type="entry name" value="GDYXXLXY"/>
    <property type="match status" value="1"/>
</dbReference>
<dbReference type="AlphaFoldDB" id="A0AA96WF87"/>
<evidence type="ECO:0000256" key="1">
    <source>
        <dbReference type="SAM" id="MobiDB-lite"/>
    </source>
</evidence>
<feature type="region of interest" description="Disordered" evidence="1">
    <location>
        <begin position="130"/>
        <end position="150"/>
    </location>
</feature>
<feature type="region of interest" description="Disordered" evidence="1">
    <location>
        <begin position="1"/>
        <end position="32"/>
    </location>
</feature>
<dbReference type="RefSeq" id="WP_316435199.1">
    <property type="nucleotide sequence ID" value="NZ_CP053586.1"/>
</dbReference>
<feature type="compositionally biased region" description="Low complexity" evidence="1">
    <location>
        <begin position="130"/>
        <end position="144"/>
    </location>
</feature>
<feature type="compositionally biased region" description="Pro residues" evidence="1">
    <location>
        <begin position="1"/>
        <end position="10"/>
    </location>
</feature>